<sequence length="157" mass="17422">MAAGVFRDRGEFRGEGPSPSPRAHPAFPRRRYETLRFRISSVVSSSLVIERTLSDAETPEITLVDLECAQETMLFSGPRVHRLDPESPDITLVGLECAQETMLFSGPRVHRLDPESPDITLVGLECAQEPRLFSGPRVHRLDPESPDITLVGLECAQ</sequence>
<comment type="caution">
    <text evidence="2">The sequence shown here is derived from an EMBL/GenBank/DDBJ whole genome shotgun (WGS) entry which is preliminary data.</text>
</comment>
<organism evidence="2 3">
    <name type="scientific">Pleurodeles waltl</name>
    <name type="common">Iberian ribbed newt</name>
    <dbReference type="NCBI Taxonomy" id="8319"/>
    <lineage>
        <taxon>Eukaryota</taxon>
        <taxon>Metazoa</taxon>
        <taxon>Chordata</taxon>
        <taxon>Craniata</taxon>
        <taxon>Vertebrata</taxon>
        <taxon>Euteleostomi</taxon>
        <taxon>Amphibia</taxon>
        <taxon>Batrachia</taxon>
        <taxon>Caudata</taxon>
        <taxon>Salamandroidea</taxon>
        <taxon>Salamandridae</taxon>
        <taxon>Pleurodelinae</taxon>
        <taxon>Pleurodeles</taxon>
    </lineage>
</organism>
<evidence type="ECO:0000313" key="3">
    <source>
        <dbReference type="Proteomes" id="UP001066276"/>
    </source>
</evidence>
<dbReference type="AlphaFoldDB" id="A0AAV7N733"/>
<proteinExistence type="predicted"/>
<feature type="region of interest" description="Disordered" evidence="1">
    <location>
        <begin position="1"/>
        <end position="27"/>
    </location>
</feature>
<keyword evidence="3" id="KW-1185">Reference proteome</keyword>
<dbReference type="EMBL" id="JANPWB010000013">
    <property type="protein sequence ID" value="KAJ1111039.1"/>
    <property type="molecule type" value="Genomic_DNA"/>
</dbReference>
<evidence type="ECO:0000256" key="1">
    <source>
        <dbReference type="SAM" id="MobiDB-lite"/>
    </source>
</evidence>
<evidence type="ECO:0000313" key="2">
    <source>
        <dbReference type="EMBL" id="KAJ1111039.1"/>
    </source>
</evidence>
<gene>
    <name evidence="2" type="ORF">NDU88_008377</name>
</gene>
<feature type="compositionally biased region" description="Basic and acidic residues" evidence="1">
    <location>
        <begin position="1"/>
        <end position="14"/>
    </location>
</feature>
<accession>A0AAV7N733</accession>
<protein>
    <submittedName>
        <fullName evidence="2">Uncharacterized protein</fullName>
    </submittedName>
</protein>
<dbReference type="Proteomes" id="UP001066276">
    <property type="component" value="Chromosome 9"/>
</dbReference>
<name>A0AAV7N733_PLEWA</name>
<reference evidence="2" key="1">
    <citation type="journal article" date="2022" name="bioRxiv">
        <title>Sequencing and chromosome-scale assembly of the giantPleurodeles waltlgenome.</title>
        <authorList>
            <person name="Brown T."/>
            <person name="Elewa A."/>
            <person name="Iarovenko S."/>
            <person name="Subramanian E."/>
            <person name="Araus A.J."/>
            <person name="Petzold A."/>
            <person name="Susuki M."/>
            <person name="Suzuki K.-i.T."/>
            <person name="Hayashi T."/>
            <person name="Toyoda A."/>
            <person name="Oliveira C."/>
            <person name="Osipova E."/>
            <person name="Leigh N.D."/>
            <person name="Simon A."/>
            <person name="Yun M.H."/>
        </authorList>
    </citation>
    <scope>NUCLEOTIDE SEQUENCE</scope>
    <source>
        <strain evidence="2">20211129_DDA</strain>
        <tissue evidence="2">Liver</tissue>
    </source>
</reference>